<comment type="catalytic activity">
    <reaction evidence="6 7">
        <text>L-glutamyl-tRNA(Gln) + L-glutamine + ATP + H2O = L-glutaminyl-tRNA(Gln) + L-glutamate + ADP + phosphate + H(+)</text>
        <dbReference type="Rhea" id="RHEA:17521"/>
        <dbReference type="Rhea" id="RHEA-COMP:9681"/>
        <dbReference type="Rhea" id="RHEA-COMP:9684"/>
        <dbReference type="ChEBI" id="CHEBI:15377"/>
        <dbReference type="ChEBI" id="CHEBI:15378"/>
        <dbReference type="ChEBI" id="CHEBI:29985"/>
        <dbReference type="ChEBI" id="CHEBI:30616"/>
        <dbReference type="ChEBI" id="CHEBI:43474"/>
        <dbReference type="ChEBI" id="CHEBI:58359"/>
        <dbReference type="ChEBI" id="CHEBI:78520"/>
        <dbReference type="ChEBI" id="CHEBI:78521"/>
        <dbReference type="ChEBI" id="CHEBI:456216"/>
        <dbReference type="EC" id="6.3.5.7"/>
    </reaction>
</comment>
<feature type="domain" description="Amidase" evidence="8">
    <location>
        <begin position="8"/>
        <end position="434"/>
    </location>
</feature>
<dbReference type="GO" id="GO:0005524">
    <property type="term" value="F:ATP binding"/>
    <property type="evidence" value="ECO:0007669"/>
    <property type="project" value="UniProtKB-KW"/>
</dbReference>
<comment type="subunit">
    <text evidence="7">Heterotrimer of A, B and C subunits.</text>
</comment>
<proteinExistence type="inferred from homology"/>
<dbReference type="InterPro" id="IPR023631">
    <property type="entry name" value="Amidase_dom"/>
</dbReference>
<dbReference type="GO" id="GO:0050567">
    <property type="term" value="F:glutaminyl-tRNA synthase (glutamine-hydrolyzing) activity"/>
    <property type="evidence" value="ECO:0007669"/>
    <property type="project" value="UniProtKB-UniRule"/>
</dbReference>
<evidence type="ECO:0000256" key="7">
    <source>
        <dbReference type="HAMAP-Rule" id="MF_00120"/>
    </source>
</evidence>
<comment type="function">
    <text evidence="7">Allows the formation of correctly charged Gln-tRNA(Gln) through the transamidation of misacylated Glu-tRNA(Gln) in organisms which lack glutaminyl-tRNA synthetase. The reaction takes place in the presence of glutamine and ATP through an activated gamma-phospho-Glu-tRNA(Gln).</text>
</comment>
<feature type="active site" description="Charge relay system" evidence="7">
    <location>
        <position position="138"/>
    </location>
</feature>
<feature type="active site" description="Charge relay system" evidence="7">
    <location>
        <position position="63"/>
    </location>
</feature>
<reference evidence="9 10" key="1">
    <citation type="journal article" date="2016" name="Nat. Commun.">
        <title>Thousands of microbial genomes shed light on interconnected biogeochemical processes in an aquifer system.</title>
        <authorList>
            <person name="Anantharaman K."/>
            <person name="Brown C.T."/>
            <person name="Hug L.A."/>
            <person name="Sharon I."/>
            <person name="Castelle C.J."/>
            <person name="Probst A.J."/>
            <person name="Thomas B.C."/>
            <person name="Singh A."/>
            <person name="Wilkins M.J."/>
            <person name="Karaoz U."/>
            <person name="Brodie E.L."/>
            <person name="Williams K.H."/>
            <person name="Hubbard S.S."/>
            <person name="Banfield J.F."/>
        </authorList>
    </citation>
    <scope>NUCLEOTIDE SEQUENCE [LARGE SCALE GENOMIC DNA]</scope>
</reference>
<dbReference type="InterPro" id="IPR020556">
    <property type="entry name" value="Amidase_CS"/>
</dbReference>
<evidence type="ECO:0000259" key="8">
    <source>
        <dbReference type="Pfam" id="PF01425"/>
    </source>
</evidence>
<dbReference type="PANTHER" id="PTHR11895">
    <property type="entry name" value="TRANSAMIDASE"/>
    <property type="match status" value="1"/>
</dbReference>
<dbReference type="GO" id="GO:0030956">
    <property type="term" value="C:glutamyl-tRNA(Gln) amidotransferase complex"/>
    <property type="evidence" value="ECO:0007669"/>
    <property type="project" value="InterPro"/>
</dbReference>
<evidence type="ECO:0000256" key="6">
    <source>
        <dbReference type="ARBA" id="ARBA00047407"/>
    </source>
</evidence>
<dbReference type="Gene3D" id="3.90.1300.10">
    <property type="entry name" value="Amidase signature (AS) domain"/>
    <property type="match status" value="1"/>
</dbReference>
<comment type="similarity">
    <text evidence="1 7">Belongs to the amidase family. GatA subfamily.</text>
</comment>
<evidence type="ECO:0000256" key="5">
    <source>
        <dbReference type="ARBA" id="ARBA00022917"/>
    </source>
</evidence>
<dbReference type="InterPro" id="IPR036928">
    <property type="entry name" value="AS_sf"/>
</dbReference>
<dbReference type="SUPFAM" id="SSF75304">
    <property type="entry name" value="Amidase signature (AS) enzymes"/>
    <property type="match status" value="1"/>
</dbReference>
<feature type="active site" description="Acyl-ester intermediate" evidence="7">
    <location>
        <position position="162"/>
    </location>
</feature>
<dbReference type="Pfam" id="PF01425">
    <property type="entry name" value="Amidase"/>
    <property type="match status" value="1"/>
</dbReference>
<dbReference type="InterPro" id="IPR000120">
    <property type="entry name" value="Amidase"/>
</dbReference>
<keyword evidence="4 7" id="KW-0067">ATP-binding</keyword>
<dbReference type="STRING" id="1802591.A2113_01580"/>
<comment type="caution">
    <text evidence="9">The sequence shown here is derived from an EMBL/GenBank/DDBJ whole genome shotgun (WGS) entry which is preliminary data.</text>
</comment>
<accession>A0A1G1W048</accession>
<dbReference type="EC" id="6.3.5.7" evidence="7"/>
<protein>
    <recommendedName>
        <fullName evidence="7">Glutamyl-tRNA(Gln) amidotransferase subunit A</fullName>
        <shortName evidence="7">Glu-ADT subunit A</shortName>
        <ecNumber evidence="7">6.3.5.7</ecNumber>
    </recommendedName>
</protein>
<dbReference type="NCBIfam" id="TIGR00132">
    <property type="entry name" value="gatA"/>
    <property type="match status" value="1"/>
</dbReference>
<gene>
    <name evidence="7" type="primary">gatA</name>
    <name evidence="9" type="ORF">A2113_01580</name>
</gene>
<evidence type="ECO:0000256" key="1">
    <source>
        <dbReference type="ARBA" id="ARBA00008069"/>
    </source>
</evidence>
<evidence type="ECO:0000313" key="9">
    <source>
        <dbReference type="EMBL" id="OGY20974.1"/>
    </source>
</evidence>
<dbReference type="PANTHER" id="PTHR11895:SF151">
    <property type="entry name" value="GLUTAMYL-TRNA(GLN) AMIDOTRANSFERASE SUBUNIT A"/>
    <property type="match status" value="1"/>
</dbReference>
<dbReference type="PROSITE" id="PS00571">
    <property type="entry name" value="AMIDASES"/>
    <property type="match status" value="1"/>
</dbReference>
<evidence type="ECO:0000256" key="2">
    <source>
        <dbReference type="ARBA" id="ARBA00022598"/>
    </source>
</evidence>
<dbReference type="Proteomes" id="UP000176299">
    <property type="component" value="Unassembled WGS sequence"/>
</dbReference>
<dbReference type="InterPro" id="IPR004412">
    <property type="entry name" value="GatA"/>
</dbReference>
<dbReference type="EMBL" id="MHCN01000019">
    <property type="protein sequence ID" value="OGY20974.1"/>
    <property type="molecule type" value="Genomic_DNA"/>
</dbReference>
<organism evidence="9 10">
    <name type="scientific">Candidatus Woykebacteria bacterium GWA1_44_8</name>
    <dbReference type="NCBI Taxonomy" id="1802591"/>
    <lineage>
        <taxon>Bacteria</taxon>
        <taxon>Candidatus Woykeibacteriota</taxon>
    </lineage>
</organism>
<evidence type="ECO:0000256" key="4">
    <source>
        <dbReference type="ARBA" id="ARBA00022840"/>
    </source>
</evidence>
<dbReference type="AlphaFoldDB" id="A0A1G1W048"/>
<evidence type="ECO:0000313" key="10">
    <source>
        <dbReference type="Proteomes" id="UP000176299"/>
    </source>
</evidence>
<name>A0A1G1W048_9BACT</name>
<dbReference type="GO" id="GO:0006412">
    <property type="term" value="P:translation"/>
    <property type="evidence" value="ECO:0007669"/>
    <property type="project" value="UniProtKB-UniRule"/>
</dbReference>
<dbReference type="HAMAP" id="MF_00120">
    <property type="entry name" value="GatA"/>
    <property type="match status" value="1"/>
</dbReference>
<keyword evidence="3 7" id="KW-0547">Nucleotide-binding</keyword>
<keyword evidence="2 7" id="KW-0436">Ligase</keyword>
<keyword evidence="5 7" id="KW-0648">Protein biosynthesis</keyword>
<sequence>MKKILSNELAKAVFGKIKTLEPKIEAYLLLTSDLAQKQAEKADRLIADGQVSSQLTGVPAAIKDVIVTKGIRTTAGSKILEDFTPPYSATVYEKLETAGVVVVGKTNLDEFAMGASTENSAYKITKNPWDFSRVPGGSSGGSAAAVAADMAIYSLGSDTGGSIRQPASFCGVVGLKPTYGRVSRYGLIAMASSLDQIGPITKTVEDAALVLNEIAGYDPCDSTCVDKESPDYTSFLKPIIKGAKIGVPKEFFGEGVDLQVAEAIKKAISRLESLGAKIIEISLPRTKEAISVYYLIMPSEVSANLSRYDGIRFGSSRDKFGPEVKRRIMLGTYALSAGYYDAYYLKAAKVRTLISQEFKGAFKKVDVIVGPVSPVLPFKIGERVDNPLQMYLADILTVPVNLAGLPGISIPCGLVSGLPVGLQIIADHWQEGKIFNVAYAYEQNFPFREKPKL</sequence>
<evidence type="ECO:0000256" key="3">
    <source>
        <dbReference type="ARBA" id="ARBA00022741"/>
    </source>
</evidence>